<organism evidence="4 5">
    <name type="scientific">Rhizoctonia solani</name>
    <dbReference type="NCBI Taxonomy" id="456999"/>
    <lineage>
        <taxon>Eukaryota</taxon>
        <taxon>Fungi</taxon>
        <taxon>Dikarya</taxon>
        <taxon>Basidiomycota</taxon>
        <taxon>Agaricomycotina</taxon>
        <taxon>Agaricomycetes</taxon>
        <taxon>Cantharellales</taxon>
        <taxon>Ceratobasidiaceae</taxon>
        <taxon>Rhizoctonia</taxon>
    </lineage>
</organism>
<gene>
    <name evidence="4" type="ORF">RHS04_08254</name>
</gene>
<accession>A0A8H7H237</accession>
<dbReference type="PRINTS" id="PR00081">
    <property type="entry name" value="GDHRDH"/>
</dbReference>
<evidence type="ECO:0000313" key="5">
    <source>
        <dbReference type="Proteomes" id="UP000650582"/>
    </source>
</evidence>
<keyword evidence="2" id="KW-0560">Oxidoreductase</keyword>
<dbReference type="GO" id="GO:0016491">
    <property type="term" value="F:oxidoreductase activity"/>
    <property type="evidence" value="ECO:0007669"/>
    <property type="project" value="UniProtKB-KW"/>
</dbReference>
<dbReference type="CDD" id="cd05233">
    <property type="entry name" value="SDR_c"/>
    <property type="match status" value="2"/>
</dbReference>
<evidence type="ECO:0000313" key="4">
    <source>
        <dbReference type="EMBL" id="KAF8671533.1"/>
    </source>
</evidence>
<feature type="region of interest" description="Disordered" evidence="3">
    <location>
        <begin position="271"/>
        <end position="307"/>
    </location>
</feature>
<sequence length="596" mass="64445">MSLPGGIDFGLNRVHVLVTGAAGGIGLEIVQEFLKHSAYVTAQYHTSPGSLPELQKGIDNLELFQADVTDEHAVKKLFSRGGEFFEQEVQLVLVNHGIFPEEDVNLVDMDLAQWKRTLDVNLTGPFLLVREFLRRLRKPRRKFAPDLSKVAVVVIGSTSGEFGEAGHVDYSCSKAALQSGFIRTVKNEIVQIAPAGRINAVSPGWVRTPMAEATMSDPSLVERAIATVPLRKIATTSDIARQVLVLASSTFSGHVTGQNIIVAGGMEGRLLNPPGETSAKHDGSATAAASTSPRAKPRNESPRVRQGTFSRTALEIYGIYPETKQIPRMTAPRKLPILLDPEAYVTDIYMRGASGGIGSVITRLFLDHGARVTAQYNTKTGVLEQSDRLHLVKANVTDAESVKQLFITAGDKFKQEVQILIVCHGIWVKDEVDLVDMEPSQWTETVSVNLFGTLLVAREFLRALRSPRQGYEPDLSKVAMVVMGSTCGEFGEKGHIDYACGSSGLQHGLVCTLKHEIVKIAPQGRINAVSPGWVNTPMAGSFSEDEAGSNKVINDTPLKRIAQPIDVANQVLVLASNKVSTHVTGSSILVAGGIPY</sequence>
<comment type="similarity">
    <text evidence="1">Belongs to the short-chain dehydrogenases/reductases (SDR) family.</text>
</comment>
<dbReference type="InterPro" id="IPR002347">
    <property type="entry name" value="SDR_fam"/>
</dbReference>
<evidence type="ECO:0000256" key="1">
    <source>
        <dbReference type="ARBA" id="ARBA00006484"/>
    </source>
</evidence>
<dbReference type="Gene3D" id="3.40.50.720">
    <property type="entry name" value="NAD(P)-binding Rossmann-like Domain"/>
    <property type="match status" value="2"/>
</dbReference>
<proteinExistence type="inferred from homology"/>
<name>A0A8H7H237_9AGAM</name>
<dbReference type="PANTHER" id="PTHR24321:SF8">
    <property type="entry name" value="ESTRADIOL 17-BETA-DEHYDROGENASE 8-RELATED"/>
    <property type="match status" value="1"/>
</dbReference>
<evidence type="ECO:0000256" key="2">
    <source>
        <dbReference type="ARBA" id="ARBA00023002"/>
    </source>
</evidence>
<evidence type="ECO:0000256" key="3">
    <source>
        <dbReference type="SAM" id="MobiDB-lite"/>
    </source>
</evidence>
<dbReference type="AlphaFoldDB" id="A0A8H7H237"/>
<dbReference type="PANTHER" id="PTHR24321">
    <property type="entry name" value="DEHYDROGENASES, SHORT CHAIN"/>
    <property type="match status" value="1"/>
</dbReference>
<dbReference type="InterPro" id="IPR036291">
    <property type="entry name" value="NAD(P)-bd_dom_sf"/>
</dbReference>
<dbReference type="EMBL" id="JACYCC010000218">
    <property type="protein sequence ID" value="KAF8671533.1"/>
    <property type="molecule type" value="Genomic_DNA"/>
</dbReference>
<comment type="caution">
    <text evidence="4">The sequence shown here is derived from an EMBL/GenBank/DDBJ whole genome shotgun (WGS) entry which is preliminary data.</text>
</comment>
<dbReference type="FunFam" id="3.40.50.720:FF:000084">
    <property type="entry name" value="Short-chain dehydrogenase reductase"/>
    <property type="match status" value="1"/>
</dbReference>
<dbReference type="Pfam" id="PF13561">
    <property type="entry name" value="adh_short_C2"/>
    <property type="match status" value="2"/>
</dbReference>
<reference evidence="4" key="1">
    <citation type="submission" date="2020-09" db="EMBL/GenBank/DDBJ databases">
        <title>Comparative genome analyses of four rice-infecting Rhizoctonia solani isolates reveal extensive enrichment of homogalacturonan modification genes.</title>
        <authorList>
            <person name="Lee D.-Y."/>
            <person name="Jeon J."/>
            <person name="Kim K.-T."/>
            <person name="Cheong K."/>
            <person name="Song H."/>
            <person name="Choi G."/>
            <person name="Ko J."/>
            <person name="Opiyo S.O."/>
            <person name="Zuo S."/>
            <person name="Madhav S."/>
            <person name="Lee Y.-H."/>
            <person name="Wang G.-L."/>
        </authorList>
    </citation>
    <scope>NUCLEOTIDE SEQUENCE</scope>
    <source>
        <strain evidence="4">AG1-IA YN-7</strain>
    </source>
</reference>
<dbReference type="Proteomes" id="UP000650582">
    <property type="component" value="Unassembled WGS sequence"/>
</dbReference>
<protein>
    <submittedName>
        <fullName evidence="4">KR domain</fullName>
    </submittedName>
</protein>
<dbReference type="SUPFAM" id="SSF51735">
    <property type="entry name" value="NAD(P)-binding Rossmann-fold domains"/>
    <property type="match status" value="2"/>
</dbReference>